<dbReference type="GO" id="GO:0016787">
    <property type="term" value="F:hydrolase activity"/>
    <property type="evidence" value="ECO:0007669"/>
    <property type="project" value="UniProtKB-KW"/>
</dbReference>
<gene>
    <name evidence="1" type="ORF">QE399_001965</name>
</gene>
<dbReference type="EMBL" id="JAVIZX010000001">
    <property type="protein sequence ID" value="MDR6214276.1"/>
    <property type="molecule type" value="Genomic_DNA"/>
</dbReference>
<dbReference type="PIRSF" id="PIRSF029826">
    <property type="entry name" value="UCP029826_pph"/>
    <property type="match status" value="1"/>
</dbReference>
<proteinExistence type="predicted"/>
<accession>A0ABU1IAN4</accession>
<dbReference type="Proteomes" id="UP001267710">
    <property type="component" value="Unassembled WGS sequence"/>
</dbReference>
<comment type="caution">
    <text evidence="1">The sequence shown here is derived from an EMBL/GenBank/DDBJ whole genome shotgun (WGS) entry which is preliminary data.</text>
</comment>
<dbReference type="InterPro" id="IPR025984">
    <property type="entry name" value="DCTPP"/>
</dbReference>
<dbReference type="Gene3D" id="1.10.287.1080">
    <property type="entry name" value="MazG-like"/>
    <property type="match status" value="1"/>
</dbReference>
<protein>
    <submittedName>
        <fullName evidence="1">NTP pyrophosphatase (Non-canonical NTP hydrolase)</fullName>
    </submittedName>
</protein>
<dbReference type="Pfam" id="PF12643">
    <property type="entry name" value="MazG-like"/>
    <property type="match status" value="1"/>
</dbReference>
<evidence type="ECO:0000313" key="2">
    <source>
        <dbReference type="Proteomes" id="UP001267710"/>
    </source>
</evidence>
<reference evidence="1 2" key="1">
    <citation type="submission" date="2023-08" db="EMBL/GenBank/DDBJ databases">
        <title>Functional and genomic diversity of the sorghum phyllosphere microbiome.</title>
        <authorList>
            <person name="Shade A."/>
        </authorList>
    </citation>
    <scope>NUCLEOTIDE SEQUENCE [LARGE SCALE GENOMIC DNA]</scope>
    <source>
        <strain evidence="1 2">SORGH_AS_0335</strain>
    </source>
</reference>
<keyword evidence="1" id="KW-0378">Hydrolase</keyword>
<organism evidence="1 2">
    <name type="scientific">Paracidovorax wautersii</name>
    <dbReference type="NCBI Taxonomy" id="1177982"/>
    <lineage>
        <taxon>Bacteria</taxon>
        <taxon>Pseudomonadati</taxon>
        <taxon>Pseudomonadota</taxon>
        <taxon>Betaproteobacteria</taxon>
        <taxon>Burkholderiales</taxon>
        <taxon>Comamonadaceae</taxon>
        <taxon>Paracidovorax</taxon>
    </lineage>
</organism>
<sequence length="121" mass="13718">MSPPWVSGKNAPMDIPALQSTLRRFAEQRRWPPFHTPKNLSMALMVEAAELLELFQWLTPEESRTLAQSAPGRERVAEEMADVLLYLVQLADHTGIDLDEAVQRKLRMNALKHPPPVDGSY</sequence>
<evidence type="ECO:0000313" key="1">
    <source>
        <dbReference type="EMBL" id="MDR6214276.1"/>
    </source>
</evidence>
<dbReference type="PANTHER" id="PTHR46523">
    <property type="entry name" value="DCTP PYROPHOSPHATASE 1"/>
    <property type="match status" value="1"/>
</dbReference>
<dbReference type="InterPro" id="IPR052555">
    <property type="entry name" value="dCTP_Pyrophosphatase"/>
</dbReference>
<name>A0ABU1IAN4_9BURK</name>
<dbReference type="SUPFAM" id="SSF101386">
    <property type="entry name" value="all-alpha NTP pyrophosphatases"/>
    <property type="match status" value="1"/>
</dbReference>
<dbReference type="CDD" id="cd11537">
    <property type="entry name" value="NTP-PPase_RS21-C6_like"/>
    <property type="match status" value="1"/>
</dbReference>
<keyword evidence="2" id="KW-1185">Reference proteome</keyword>
<dbReference type="PANTHER" id="PTHR46523:SF1">
    <property type="entry name" value="DCTP PYROPHOSPHATASE 1"/>
    <property type="match status" value="1"/>
</dbReference>